<dbReference type="SUPFAM" id="SSF48371">
    <property type="entry name" value="ARM repeat"/>
    <property type="match status" value="1"/>
</dbReference>
<comment type="caution">
    <text evidence="1">The sequence shown here is derived from an EMBL/GenBank/DDBJ whole genome shotgun (WGS) entry which is preliminary data.</text>
</comment>
<accession>A0ABV2AQ70</accession>
<organism evidence="1 2">
    <name type="scientific">Bonamia ostreae</name>
    <dbReference type="NCBI Taxonomy" id="126728"/>
    <lineage>
        <taxon>Eukaryota</taxon>
        <taxon>Sar</taxon>
        <taxon>Rhizaria</taxon>
        <taxon>Endomyxa</taxon>
        <taxon>Ascetosporea</taxon>
        <taxon>Haplosporida</taxon>
        <taxon>Bonamia</taxon>
    </lineage>
</organism>
<dbReference type="InterPro" id="IPR016024">
    <property type="entry name" value="ARM-type_fold"/>
</dbReference>
<evidence type="ECO:0000313" key="1">
    <source>
        <dbReference type="EMBL" id="MES1921811.1"/>
    </source>
</evidence>
<keyword evidence="2" id="KW-1185">Reference proteome</keyword>
<dbReference type="InterPro" id="IPR011989">
    <property type="entry name" value="ARM-like"/>
</dbReference>
<protein>
    <submittedName>
        <fullName evidence="1">Uncharacterized protein</fullName>
    </submittedName>
</protein>
<gene>
    <name evidence="1" type="ORF">MHBO_003346</name>
</gene>
<name>A0ABV2AQ70_9EUKA</name>
<evidence type="ECO:0000313" key="2">
    <source>
        <dbReference type="Proteomes" id="UP001439008"/>
    </source>
</evidence>
<dbReference type="Gene3D" id="1.25.10.10">
    <property type="entry name" value="Leucine-rich Repeat Variant"/>
    <property type="match status" value="1"/>
</dbReference>
<dbReference type="Proteomes" id="UP001439008">
    <property type="component" value="Unassembled WGS sequence"/>
</dbReference>
<dbReference type="EMBL" id="JBDODL010001802">
    <property type="protein sequence ID" value="MES1921811.1"/>
    <property type="molecule type" value="Genomic_DNA"/>
</dbReference>
<sequence length="243" mass="28172">MSTGKFKFYKQIQKSLETCVLILGCLKFDKNDNRQYVTVDFLLNILQTTDHLLLKSTVFWSLTNFDDFCYNDNDHKFLESIFNSILKDIASPFLRLQNACCNAVIHFAYSKNASKTERLAKIAPNFIPEWLNFVEIRHQNINIKDYYDSLISFIKNTGKSIKNNLDKVVINVLMALLNNIQIDDKSIYLIVDAFVPIAEILETDFLKIGRPFLDKLLAIFSSNLSKYQQNVFIIKKSSRLSKQ</sequence>
<proteinExistence type="predicted"/>
<reference evidence="1 2" key="1">
    <citation type="journal article" date="2024" name="BMC Biol.">
        <title>Comparative genomics of Ascetosporea gives new insight into the evolutionary basis for animal parasitism in Rhizaria.</title>
        <authorList>
            <person name="Hiltunen Thoren M."/>
            <person name="Onut-Brannstrom I."/>
            <person name="Alfjorden A."/>
            <person name="Peckova H."/>
            <person name="Swords F."/>
            <person name="Hooper C."/>
            <person name="Holzer A.S."/>
            <person name="Bass D."/>
            <person name="Burki F."/>
        </authorList>
    </citation>
    <scope>NUCLEOTIDE SEQUENCE [LARGE SCALE GENOMIC DNA]</scope>
    <source>
        <strain evidence="1">20-A016</strain>
    </source>
</reference>